<dbReference type="EMBL" id="BMQS01000006">
    <property type="protein sequence ID" value="GGT92924.1"/>
    <property type="molecule type" value="Genomic_DNA"/>
</dbReference>
<gene>
    <name evidence="3" type="ORF">GCM10007116_08430</name>
    <name evidence="2" type="ORF">HS1genome_1853</name>
</gene>
<dbReference type="EMBL" id="AP018553">
    <property type="protein sequence ID" value="BBD73464.1"/>
    <property type="molecule type" value="Genomic_DNA"/>
</dbReference>
<evidence type="ECO:0008006" key="5">
    <source>
        <dbReference type="Google" id="ProtNLM"/>
    </source>
</evidence>
<dbReference type="InterPro" id="IPR011335">
    <property type="entry name" value="Restrct_endonuc-II-like"/>
</dbReference>
<keyword evidence="4" id="KW-1185">Reference proteome</keyword>
<reference evidence="4" key="2">
    <citation type="submission" date="2018-04" db="EMBL/GenBank/DDBJ databases">
        <title>Complete genome sequence of Sulfodiicoccus acidiphilus strain HS-1.</title>
        <authorList>
            <person name="Sakai H.D."/>
            <person name="Kurosawa N."/>
        </authorList>
    </citation>
    <scope>NUCLEOTIDE SEQUENCE [LARGE SCALE GENOMIC DNA]</scope>
    <source>
        <strain evidence="4">HS-1</strain>
    </source>
</reference>
<organism evidence="2 4">
    <name type="scientific">Sulfodiicoccus acidiphilus</name>
    <dbReference type="NCBI Taxonomy" id="1670455"/>
    <lineage>
        <taxon>Archaea</taxon>
        <taxon>Thermoproteota</taxon>
        <taxon>Thermoprotei</taxon>
        <taxon>Sulfolobales</taxon>
        <taxon>Sulfolobaceae</taxon>
        <taxon>Sulfodiicoccus</taxon>
    </lineage>
</organism>
<sequence>MALKADFLKLLREDEEFRKELTRLLGEYGSPGLNELREVLKEVLGAVNKLTEAQLKWQEEIVELRNNTVKLEESVAQLAEAQRKSEESMRELAQAMIQLTTKVENLNKSVSSMGQRWGVDYEELIRDFFQDFAEREGLDFSYVNKFTYKDDSDKYGKKGRIYEVEILAKDGKVYLIEVKSFVEEDDVEWFDVKTDILTQALNITNPVKLMLGVNTTDEAVKAPDALGIRLIYGDVIEAKRKEKPGVHPET</sequence>
<proteinExistence type="predicted"/>
<reference evidence="3" key="4">
    <citation type="submission" date="2020-09" db="EMBL/GenBank/DDBJ databases">
        <authorList>
            <person name="Sun Q."/>
            <person name="Ohkuma M."/>
        </authorList>
    </citation>
    <scope>NUCLEOTIDE SEQUENCE</scope>
    <source>
        <strain evidence="3">JCM 31740</strain>
    </source>
</reference>
<reference evidence="2" key="3">
    <citation type="journal article" date="2019" name="BMC Res. Notes">
        <title>Complete genome sequence of the Sulfodiicoccus acidiphilus strain HS-1T, the first crenarchaeon that lacks polB3, isolated from an acidic hot spring in Ohwaku-dani, Hakone, Japan.</title>
        <authorList>
            <person name="Sakai H.D."/>
            <person name="Kurosawa N."/>
        </authorList>
    </citation>
    <scope>NUCLEOTIDE SEQUENCE</scope>
    <source>
        <strain evidence="2">HS-1</strain>
    </source>
</reference>
<dbReference type="Pfam" id="PF12644">
    <property type="entry name" value="DUF3782"/>
    <property type="match status" value="1"/>
</dbReference>
<dbReference type="KEGG" id="sacd:HS1genome_1853"/>
<dbReference type="AlphaFoldDB" id="A0A348B5L2"/>
<evidence type="ECO:0000313" key="3">
    <source>
        <dbReference type="EMBL" id="GGT92924.1"/>
    </source>
</evidence>
<keyword evidence="1" id="KW-0175">Coiled coil</keyword>
<feature type="coiled-coil region" evidence="1">
    <location>
        <begin position="33"/>
        <end position="109"/>
    </location>
</feature>
<reference evidence="3" key="1">
    <citation type="journal article" date="2014" name="Int. J. Syst. Evol. Microbiol.">
        <title>Complete genome sequence of Corynebacterium casei LMG S-19264T (=DSM 44701T), isolated from a smear-ripened cheese.</title>
        <authorList>
            <consortium name="US DOE Joint Genome Institute (JGI-PGF)"/>
            <person name="Walter F."/>
            <person name="Albersmeier A."/>
            <person name="Kalinowski J."/>
            <person name="Ruckert C."/>
        </authorList>
    </citation>
    <scope>NUCLEOTIDE SEQUENCE</scope>
    <source>
        <strain evidence="3">JCM 31740</strain>
    </source>
</reference>
<protein>
    <recommendedName>
        <fullName evidence="5">DUF3782 domain-containing protein</fullName>
    </recommendedName>
</protein>
<accession>A0A348B5L2</accession>
<name>A0A348B5L2_9CREN</name>
<dbReference type="PANTHER" id="PTHR38753:SF1">
    <property type="entry name" value="SLR1441 PROTEIN"/>
    <property type="match status" value="1"/>
</dbReference>
<evidence type="ECO:0000313" key="2">
    <source>
        <dbReference type="EMBL" id="BBD73464.1"/>
    </source>
</evidence>
<dbReference type="Proteomes" id="UP000616143">
    <property type="component" value="Unassembled WGS sequence"/>
</dbReference>
<dbReference type="GeneID" id="38667330"/>
<dbReference type="OrthoDB" id="28470at2157"/>
<dbReference type="SUPFAM" id="SSF52980">
    <property type="entry name" value="Restriction endonuclease-like"/>
    <property type="match status" value="1"/>
</dbReference>
<dbReference type="InterPro" id="IPR024271">
    <property type="entry name" value="DUF3782"/>
</dbReference>
<dbReference type="Proteomes" id="UP000276741">
    <property type="component" value="Chromosome"/>
</dbReference>
<evidence type="ECO:0000313" key="4">
    <source>
        <dbReference type="Proteomes" id="UP000276741"/>
    </source>
</evidence>
<dbReference type="Gene3D" id="1.10.287.950">
    <property type="entry name" value="Methyl-accepting chemotaxis protein"/>
    <property type="match status" value="1"/>
</dbReference>
<dbReference type="PANTHER" id="PTHR38753">
    <property type="entry name" value="SLR1441 PROTEIN"/>
    <property type="match status" value="1"/>
</dbReference>
<dbReference type="RefSeq" id="WP_158613776.1">
    <property type="nucleotide sequence ID" value="NZ_AP018553.1"/>
</dbReference>
<evidence type="ECO:0000256" key="1">
    <source>
        <dbReference type="SAM" id="Coils"/>
    </source>
</evidence>